<reference evidence="1 2" key="1">
    <citation type="submission" date="2019-01" db="EMBL/GenBank/DDBJ databases">
        <title>A draft genome assembly of the solar-powered sea slug Elysia chlorotica.</title>
        <authorList>
            <person name="Cai H."/>
            <person name="Li Q."/>
            <person name="Fang X."/>
            <person name="Li J."/>
            <person name="Curtis N.E."/>
            <person name="Altenburger A."/>
            <person name="Shibata T."/>
            <person name="Feng M."/>
            <person name="Maeda T."/>
            <person name="Schwartz J.A."/>
            <person name="Shigenobu S."/>
            <person name="Lundholm N."/>
            <person name="Nishiyama T."/>
            <person name="Yang H."/>
            <person name="Hasebe M."/>
            <person name="Li S."/>
            <person name="Pierce S.K."/>
            <person name="Wang J."/>
        </authorList>
    </citation>
    <scope>NUCLEOTIDE SEQUENCE [LARGE SCALE GENOMIC DNA]</scope>
    <source>
        <strain evidence="1">EC2010</strain>
        <tissue evidence="1">Whole organism of an adult</tissue>
    </source>
</reference>
<evidence type="ECO:0000313" key="2">
    <source>
        <dbReference type="Proteomes" id="UP000271974"/>
    </source>
</evidence>
<accession>A0A3S1AWT2</accession>
<dbReference type="Proteomes" id="UP000271974">
    <property type="component" value="Unassembled WGS sequence"/>
</dbReference>
<gene>
    <name evidence="1" type="ORF">EGW08_021913</name>
</gene>
<comment type="caution">
    <text evidence="1">The sequence shown here is derived from an EMBL/GenBank/DDBJ whole genome shotgun (WGS) entry which is preliminary data.</text>
</comment>
<dbReference type="EMBL" id="RQTK01001438">
    <property type="protein sequence ID" value="RUS70324.1"/>
    <property type="molecule type" value="Genomic_DNA"/>
</dbReference>
<name>A0A3S1AWT2_ELYCH</name>
<evidence type="ECO:0000313" key="1">
    <source>
        <dbReference type="EMBL" id="RUS70324.1"/>
    </source>
</evidence>
<keyword evidence="2" id="KW-1185">Reference proteome</keyword>
<sequence length="202" mass="22405">MFQLAPLQLKTTLYSGPDVWSSRIQHPSGTDQIASITNPLILSQGIPSPPARLQYQVPVASRISVSPMGVDPSVSKVIVQENKQKLQKLPSNAARLILKKRKRDHASPLLRPLHWLPVERKLQYKAATICYKCVHGTAPQYLQNLVKAYVPKRQLRSATDPTALVVPRMRLKTVGEKSFGYCAPRVWNALPQGLPEAGSVDT</sequence>
<organism evidence="1 2">
    <name type="scientific">Elysia chlorotica</name>
    <name type="common">Eastern emerald elysia</name>
    <name type="synonym">Sea slug</name>
    <dbReference type="NCBI Taxonomy" id="188477"/>
    <lineage>
        <taxon>Eukaryota</taxon>
        <taxon>Metazoa</taxon>
        <taxon>Spiralia</taxon>
        <taxon>Lophotrochozoa</taxon>
        <taxon>Mollusca</taxon>
        <taxon>Gastropoda</taxon>
        <taxon>Heterobranchia</taxon>
        <taxon>Euthyneura</taxon>
        <taxon>Panpulmonata</taxon>
        <taxon>Sacoglossa</taxon>
        <taxon>Placobranchoidea</taxon>
        <taxon>Plakobranchidae</taxon>
        <taxon>Elysia</taxon>
    </lineage>
</organism>
<protein>
    <submittedName>
        <fullName evidence="1">Uncharacterized protein</fullName>
    </submittedName>
</protein>
<proteinExistence type="predicted"/>
<dbReference type="AlphaFoldDB" id="A0A3S1AWT2"/>
<dbReference type="OrthoDB" id="6155763at2759"/>